<dbReference type="InterPro" id="IPR000182">
    <property type="entry name" value="GNAT_dom"/>
</dbReference>
<dbReference type="EMBL" id="JAJVCN010000001">
    <property type="protein sequence ID" value="MCE7003209.1"/>
    <property type="molecule type" value="Genomic_DNA"/>
</dbReference>
<proteinExistence type="predicted"/>
<dbReference type="PROSITE" id="PS51186">
    <property type="entry name" value="GNAT"/>
    <property type="match status" value="1"/>
</dbReference>
<gene>
    <name evidence="2" type="ORF">LWC34_10250</name>
</gene>
<evidence type="ECO:0000313" key="2">
    <source>
        <dbReference type="EMBL" id="MCE7003209.1"/>
    </source>
</evidence>
<dbReference type="SUPFAM" id="SSF55729">
    <property type="entry name" value="Acyl-CoA N-acyltransferases (Nat)"/>
    <property type="match status" value="1"/>
</dbReference>
<dbReference type="Pfam" id="PF13302">
    <property type="entry name" value="Acetyltransf_3"/>
    <property type="match status" value="1"/>
</dbReference>
<comment type="caution">
    <text evidence="2">The sequence shown here is derived from an EMBL/GenBank/DDBJ whole genome shotgun (WGS) entry which is preliminary data.</text>
</comment>
<protein>
    <submittedName>
        <fullName evidence="2">GNAT family N-acetyltransferase</fullName>
    </submittedName>
</protein>
<accession>A0ABS8Z5Q5</accession>
<keyword evidence="3" id="KW-1185">Reference proteome</keyword>
<organism evidence="2 3">
    <name type="scientific">Kibdelosporangium philippinense</name>
    <dbReference type="NCBI Taxonomy" id="211113"/>
    <lineage>
        <taxon>Bacteria</taxon>
        <taxon>Bacillati</taxon>
        <taxon>Actinomycetota</taxon>
        <taxon>Actinomycetes</taxon>
        <taxon>Pseudonocardiales</taxon>
        <taxon>Pseudonocardiaceae</taxon>
        <taxon>Kibdelosporangium</taxon>
    </lineage>
</organism>
<dbReference type="RefSeq" id="WP_233724761.1">
    <property type="nucleotide sequence ID" value="NZ_JAJVCN010000001.1"/>
</dbReference>
<dbReference type="InterPro" id="IPR016181">
    <property type="entry name" value="Acyl_CoA_acyltransferase"/>
</dbReference>
<reference evidence="2 3" key="1">
    <citation type="submission" date="2021-12" db="EMBL/GenBank/DDBJ databases">
        <title>Genome sequence of Kibdelosporangium philippinense ATCC 49844.</title>
        <authorList>
            <person name="Fedorov E.A."/>
            <person name="Omeragic M."/>
            <person name="Shalygina K.F."/>
            <person name="Maclea K.S."/>
        </authorList>
    </citation>
    <scope>NUCLEOTIDE SEQUENCE [LARGE SCALE GENOMIC DNA]</scope>
    <source>
        <strain evidence="2 3">ATCC 49844</strain>
    </source>
</reference>
<dbReference type="Proteomes" id="UP001521150">
    <property type="component" value="Unassembled WGS sequence"/>
</dbReference>
<evidence type="ECO:0000313" key="3">
    <source>
        <dbReference type="Proteomes" id="UP001521150"/>
    </source>
</evidence>
<sequence length="187" mass="21725">MKRLKIRPMRDSDIEEWVAIYLDERVQSNINHEGVLAAPDELRARVREWLASDRLFFRIGTGGGDLVGFARLSKLDWISQRCDLTVMVDPRHRSRLGLLAHIAMYDHIYDSLNLRVVVHEVLSGNTMMRTEEYYRSRAHAITPDHCFTVGVQRTCYWWVETRAEHHAILAETAERGARVRRRVAGKA</sequence>
<feature type="domain" description="N-acetyltransferase" evidence="1">
    <location>
        <begin position="4"/>
        <end position="174"/>
    </location>
</feature>
<dbReference type="Gene3D" id="3.40.630.30">
    <property type="match status" value="1"/>
</dbReference>
<name>A0ABS8Z5Q5_9PSEU</name>
<evidence type="ECO:0000259" key="1">
    <source>
        <dbReference type="PROSITE" id="PS51186"/>
    </source>
</evidence>